<dbReference type="OrthoDB" id="8825892at2759"/>
<dbReference type="Pfam" id="PF07686">
    <property type="entry name" value="V-set"/>
    <property type="match status" value="1"/>
</dbReference>
<feature type="domain" description="Fibronectin type-III" evidence="9">
    <location>
        <begin position="548"/>
        <end position="641"/>
    </location>
</feature>
<proteinExistence type="predicted"/>
<dbReference type="PROSITE" id="PS50835">
    <property type="entry name" value="IG_LIKE"/>
    <property type="match status" value="5"/>
</dbReference>
<dbReference type="InterPro" id="IPR013106">
    <property type="entry name" value="Ig_V-set"/>
</dbReference>
<keyword evidence="2 6" id="KW-0812">Transmembrane</keyword>
<dbReference type="AlphaFoldDB" id="A0A8R2NS28"/>
<dbReference type="SMART" id="SM00409">
    <property type="entry name" value="IG"/>
    <property type="match status" value="5"/>
</dbReference>
<dbReference type="RefSeq" id="XP_029346856.1">
    <property type="nucleotide sequence ID" value="XM_029490996.1"/>
</dbReference>
<dbReference type="InterPro" id="IPR013162">
    <property type="entry name" value="CD80_C2-set"/>
</dbReference>
<dbReference type="SUPFAM" id="SSF49265">
    <property type="entry name" value="Fibronectin type III"/>
    <property type="match status" value="1"/>
</dbReference>
<dbReference type="PROSITE" id="PS50853">
    <property type="entry name" value="FN3"/>
    <property type="match status" value="1"/>
</dbReference>
<feature type="domain" description="Ig-like" evidence="8">
    <location>
        <begin position="147"/>
        <end position="249"/>
    </location>
</feature>
<dbReference type="InterPro" id="IPR003598">
    <property type="entry name" value="Ig_sub2"/>
</dbReference>
<feature type="domain" description="Ig-like" evidence="8">
    <location>
        <begin position="454"/>
        <end position="528"/>
    </location>
</feature>
<dbReference type="Pfam" id="PF08205">
    <property type="entry name" value="C2-set_2"/>
    <property type="match status" value="1"/>
</dbReference>
<name>A0A8R2NS28_ACYPI</name>
<comment type="subcellular location">
    <subcellularLocation>
        <location evidence="1">Membrane</location>
        <topology evidence="1">Single-pass membrane protein</topology>
    </subcellularLocation>
</comment>
<dbReference type="SUPFAM" id="SSF48726">
    <property type="entry name" value="Immunoglobulin"/>
    <property type="match status" value="5"/>
</dbReference>
<dbReference type="InterPro" id="IPR036116">
    <property type="entry name" value="FN3_sf"/>
</dbReference>
<dbReference type="PANTHER" id="PTHR23278">
    <property type="entry name" value="SIDESTEP PROTEIN"/>
    <property type="match status" value="1"/>
</dbReference>
<dbReference type="InterPro" id="IPR007110">
    <property type="entry name" value="Ig-like_dom"/>
</dbReference>
<dbReference type="PANTHER" id="PTHR23278:SF19">
    <property type="entry name" value="OBSCURIN"/>
    <property type="match status" value="1"/>
</dbReference>
<dbReference type="EnsemblMetazoa" id="XM_029490996.1">
    <property type="protein sequence ID" value="XP_029346856.1"/>
    <property type="gene ID" value="LOC100573994"/>
</dbReference>
<evidence type="ECO:0000259" key="9">
    <source>
        <dbReference type="PROSITE" id="PS50853"/>
    </source>
</evidence>
<dbReference type="InterPro" id="IPR003961">
    <property type="entry name" value="FN3_dom"/>
</dbReference>
<keyword evidence="5" id="KW-1015">Disulfide bond</keyword>
<dbReference type="KEGG" id="api:100573994"/>
<evidence type="ECO:0000256" key="7">
    <source>
        <dbReference type="SAM" id="SignalP"/>
    </source>
</evidence>
<feature type="domain" description="Ig-like" evidence="8">
    <location>
        <begin position="357"/>
        <end position="443"/>
    </location>
</feature>
<evidence type="ECO:0000256" key="3">
    <source>
        <dbReference type="ARBA" id="ARBA00022989"/>
    </source>
</evidence>
<evidence type="ECO:0000256" key="6">
    <source>
        <dbReference type="SAM" id="Phobius"/>
    </source>
</evidence>
<organism evidence="10 11">
    <name type="scientific">Acyrthosiphon pisum</name>
    <name type="common">Pea aphid</name>
    <dbReference type="NCBI Taxonomy" id="7029"/>
    <lineage>
        <taxon>Eukaryota</taxon>
        <taxon>Metazoa</taxon>
        <taxon>Ecdysozoa</taxon>
        <taxon>Arthropoda</taxon>
        <taxon>Hexapoda</taxon>
        <taxon>Insecta</taxon>
        <taxon>Pterygota</taxon>
        <taxon>Neoptera</taxon>
        <taxon>Paraneoptera</taxon>
        <taxon>Hemiptera</taxon>
        <taxon>Sternorrhyncha</taxon>
        <taxon>Aphidomorpha</taxon>
        <taxon>Aphidoidea</taxon>
        <taxon>Aphididae</taxon>
        <taxon>Macrosiphini</taxon>
        <taxon>Acyrthosiphon</taxon>
    </lineage>
</organism>
<dbReference type="SMART" id="SM00408">
    <property type="entry name" value="IGc2"/>
    <property type="match status" value="2"/>
</dbReference>
<feature type="transmembrane region" description="Helical" evidence="6">
    <location>
        <begin position="661"/>
        <end position="684"/>
    </location>
</feature>
<keyword evidence="4 6" id="KW-0472">Membrane</keyword>
<sequence length="835" mass="93069">MAEFNLTLLLWLLVMVTHNLKGLTTTNSLSPEIHNVIHIDAVLGDKAELPCHVQTTNSTTESPILVIWYRRQDYPIYSIDQREHTMSKHWSDQSMEDRIYYTENKGFAVLIIEDIRTSDGGQYRCREDFKYSPTRNNFILLDIIVPPSRLEILDNEKNVVWNSTLPPVMENEPLEITCKAYDGNPLPRLTWNIRGENNIIDSTYGIEIDDTTVANVLRIDHVHRENLGRKLICEASNMPNTIQISTSVTMNVYLKPLSVSITGAEHPFLSGEPSNLDCISYGSRPAANITWYHNGRVIEYETKRIKVVGNNNMTWSTLKLVPSDDDNQSVISCVASNLYFPADSKEQQIILNVHYPPRLKICLGRNLNVSNIKEGSDVYFECTINASPSITRLDWDHNGSNVGKDESRRTIVSNQTLVLQSITRKGSGSYRCIASNARGKSISDAYNLDVKYEPSCKTDQQRVYGAHKGETAWVKCDVNSNPIPTSFRWAFNNSVSGLINVANSDKSMATIKFKVLDFGTLLCWATNSLATQSQPCVYHIVPAGRPDPPRNCLPVNVTSTRFTIRCEPGYGGGLPQNFACTVATIDRPDVAEASYVGQTGHTAVKITGLRPSTRYVATVYASNAKGSSIGQVRVYVETAPNPKDPRVAGDSTSTATRFSEAAHIGMLLLGCCFVGVCAMAVVYAKRLAANVRGRSVFRERQTVRIQNGEEIRFTGSKGVEERPVVTSDESGMQAGSKIKIKIHENLKNGQYKEITSESPYSVLTIQNINTSRSSQSEGRLNDKNNVRLFTPRTQNSNQQKICESFVLYPNHKSIPMQDMVYTSKAKPCAEVESIV</sequence>
<dbReference type="GO" id="GO:0016020">
    <property type="term" value="C:membrane"/>
    <property type="evidence" value="ECO:0007669"/>
    <property type="project" value="UniProtKB-SubCell"/>
</dbReference>
<protein>
    <submittedName>
        <fullName evidence="10">Uncharacterized protein</fullName>
    </submittedName>
</protein>
<dbReference type="InterPro" id="IPR013783">
    <property type="entry name" value="Ig-like_fold"/>
</dbReference>
<keyword evidence="3 6" id="KW-1133">Transmembrane helix</keyword>
<feature type="domain" description="Ig-like" evidence="8">
    <location>
        <begin position="31"/>
        <end position="126"/>
    </location>
</feature>
<dbReference type="Pfam" id="PF13927">
    <property type="entry name" value="Ig_3"/>
    <property type="match status" value="1"/>
</dbReference>
<feature type="signal peptide" evidence="7">
    <location>
        <begin position="1"/>
        <end position="22"/>
    </location>
</feature>
<dbReference type="Gene3D" id="2.60.40.10">
    <property type="entry name" value="Immunoglobulins"/>
    <property type="match status" value="6"/>
</dbReference>
<feature type="domain" description="Ig-like" evidence="8">
    <location>
        <begin position="256"/>
        <end position="352"/>
    </location>
</feature>
<dbReference type="GeneID" id="100573994"/>
<evidence type="ECO:0000313" key="11">
    <source>
        <dbReference type="Proteomes" id="UP000007819"/>
    </source>
</evidence>
<reference evidence="11" key="1">
    <citation type="submission" date="2010-06" db="EMBL/GenBank/DDBJ databases">
        <authorList>
            <person name="Jiang H."/>
            <person name="Abraham K."/>
            <person name="Ali S."/>
            <person name="Alsbrooks S.L."/>
            <person name="Anim B.N."/>
            <person name="Anosike U.S."/>
            <person name="Attaway T."/>
            <person name="Bandaranaike D.P."/>
            <person name="Battles P.K."/>
            <person name="Bell S.N."/>
            <person name="Bell A.V."/>
            <person name="Beltran B."/>
            <person name="Bickham C."/>
            <person name="Bustamante Y."/>
            <person name="Caleb T."/>
            <person name="Canada A."/>
            <person name="Cardenas V."/>
            <person name="Carter K."/>
            <person name="Chacko J."/>
            <person name="Chandrabose M.N."/>
            <person name="Chavez D."/>
            <person name="Chavez A."/>
            <person name="Chen L."/>
            <person name="Chu H.-S."/>
            <person name="Claassen K.J."/>
            <person name="Cockrell R."/>
            <person name="Collins M."/>
            <person name="Cooper J.A."/>
            <person name="Cree A."/>
            <person name="Curry S.M."/>
            <person name="Da Y."/>
            <person name="Dao M.D."/>
            <person name="Das B."/>
            <person name="Davila M.-L."/>
            <person name="Davy-Carroll L."/>
            <person name="Denson S."/>
            <person name="Dinh H."/>
            <person name="Ebong V.E."/>
            <person name="Edwards J.R."/>
            <person name="Egan A."/>
            <person name="El-Daye J."/>
            <person name="Escobedo L."/>
            <person name="Fernandez S."/>
            <person name="Fernando P.R."/>
            <person name="Flagg N."/>
            <person name="Forbes L.D."/>
            <person name="Fowler R.G."/>
            <person name="Fu Q."/>
            <person name="Gabisi R.A."/>
            <person name="Ganer J."/>
            <person name="Garbino Pronczuk A."/>
            <person name="Garcia R.M."/>
            <person name="Garner T."/>
            <person name="Garrett T.E."/>
            <person name="Gonzalez D.A."/>
            <person name="Hamid H."/>
            <person name="Hawkins E.S."/>
            <person name="Hirani K."/>
            <person name="Hogues M.E."/>
            <person name="Hollins B."/>
            <person name="Hsiao C.-H."/>
            <person name="Jabil R."/>
            <person name="James M.L."/>
            <person name="Jhangiani S.N."/>
            <person name="Johnson B."/>
            <person name="Johnson Q."/>
            <person name="Joshi V."/>
            <person name="Kalu J.B."/>
            <person name="Kam C."/>
            <person name="Kashfia A."/>
            <person name="Keebler J."/>
            <person name="Kisamo H."/>
            <person name="Kovar C.L."/>
            <person name="Lago L.A."/>
            <person name="Lai C.-Y."/>
            <person name="Laidlaw J."/>
            <person name="Lara F."/>
            <person name="Le T.-K."/>
            <person name="Lee S.L."/>
            <person name="Legall F.H."/>
            <person name="Lemon S.J."/>
            <person name="Lewis L.R."/>
            <person name="Li B."/>
            <person name="Liu Y."/>
            <person name="Liu Y.-S."/>
            <person name="Lopez J."/>
            <person name="Lozado R.J."/>
            <person name="Lu J."/>
            <person name="Madu R.C."/>
            <person name="Maheshwari M."/>
            <person name="Maheshwari R."/>
            <person name="Malloy K."/>
            <person name="Martinez E."/>
            <person name="Mathew T."/>
            <person name="Mercado I.C."/>
            <person name="Mercado C."/>
            <person name="Meyer B."/>
            <person name="Montgomery K."/>
            <person name="Morgan M.B."/>
            <person name="Munidasa M."/>
            <person name="Nazareth L.V."/>
            <person name="Nelson J."/>
            <person name="Ng B.M."/>
            <person name="Nguyen N.B."/>
            <person name="Nguyen P.Q."/>
            <person name="Nguyen T."/>
            <person name="Obregon M."/>
            <person name="Okwuonu G.O."/>
            <person name="Onwere C.G."/>
            <person name="Orozco G."/>
            <person name="Parra A."/>
            <person name="Patel S."/>
            <person name="Patil S."/>
            <person name="Perez A."/>
            <person name="Perez Y."/>
            <person name="Pham C."/>
            <person name="Primus E.L."/>
            <person name="Pu L.-L."/>
            <person name="Puazo M."/>
            <person name="Qin X."/>
            <person name="Quiroz J.B."/>
            <person name="Reese J."/>
            <person name="Richards S."/>
            <person name="Rives C.M."/>
            <person name="Robberts R."/>
            <person name="Ruiz S.J."/>
            <person name="Ruiz M.J."/>
            <person name="Santibanez J."/>
            <person name="Schneider B.W."/>
            <person name="Sisson I."/>
            <person name="Smith M."/>
            <person name="Sodergren E."/>
            <person name="Song X.-Z."/>
            <person name="Song B.B."/>
            <person name="Summersgill H."/>
            <person name="Thelus R."/>
            <person name="Thornton R.D."/>
            <person name="Trejos Z.Y."/>
            <person name="Usmani K."/>
            <person name="Vattathil S."/>
            <person name="Villasana D."/>
            <person name="Walker D.L."/>
            <person name="Wang S."/>
            <person name="Wang K."/>
            <person name="White C.S."/>
            <person name="Williams A.C."/>
            <person name="Williamson J."/>
            <person name="Wilson K."/>
            <person name="Woghiren I.O."/>
            <person name="Woodworth J.R."/>
            <person name="Worley K.C."/>
            <person name="Wright R.A."/>
            <person name="Wu W."/>
            <person name="Young L."/>
            <person name="Zhang L."/>
            <person name="Zhang J."/>
            <person name="Zhu Y."/>
            <person name="Muzny D.M."/>
            <person name="Weinstock G."/>
            <person name="Gibbs R.A."/>
        </authorList>
    </citation>
    <scope>NUCLEOTIDE SEQUENCE [LARGE SCALE GENOMIC DNA]</scope>
    <source>
        <strain evidence="11">LSR1</strain>
    </source>
</reference>
<accession>A0A8R2NS28</accession>
<dbReference type="SMART" id="SM00060">
    <property type="entry name" value="FN3"/>
    <property type="match status" value="1"/>
</dbReference>
<evidence type="ECO:0000256" key="1">
    <source>
        <dbReference type="ARBA" id="ARBA00004167"/>
    </source>
</evidence>
<dbReference type="InterPro" id="IPR036179">
    <property type="entry name" value="Ig-like_dom_sf"/>
</dbReference>
<keyword evidence="7" id="KW-0732">Signal</keyword>
<dbReference type="InterPro" id="IPR003599">
    <property type="entry name" value="Ig_sub"/>
</dbReference>
<feature type="chain" id="PRO_5035815034" evidence="7">
    <location>
        <begin position="23"/>
        <end position="835"/>
    </location>
</feature>
<evidence type="ECO:0000313" key="10">
    <source>
        <dbReference type="EnsemblMetazoa" id="XP_029346856.1"/>
    </source>
</evidence>
<keyword evidence="11" id="KW-1185">Reference proteome</keyword>
<dbReference type="Proteomes" id="UP000007819">
    <property type="component" value="Chromosome X"/>
</dbReference>
<dbReference type="CDD" id="cd00063">
    <property type="entry name" value="FN3"/>
    <property type="match status" value="1"/>
</dbReference>
<evidence type="ECO:0000256" key="2">
    <source>
        <dbReference type="ARBA" id="ARBA00022692"/>
    </source>
</evidence>
<evidence type="ECO:0000256" key="5">
    <source>
        <dbReference type="ARBA" id="ARBA00023157"/>
    </source>
</evidence>
<evidence type="ECO:0000256" key="4">
    <source>
        <dbReference type="ARBA" id="ARBA00023136"/>
    </source>
</evidence>
<reference evidence="10" key="2">
    <citation type="submission" date="2022-06" db="UniProtKB">
        <authorList>
            <consortium name="EnsemblMetazoa"/>
        </authorList>
    </citation>
    <scope>IDENTIFICATION</scope>
</reference>
<evidence type="ECO:0000259" key="8">
    <source>
        <dbReference type="PROSITE" id="PS50835"/>
    </source>
</evidence>